<organism evidence="8 9">
    <name type="scientific">Fictibacillus terranigra</name>
    <dbReference type="NCBI Taxonomy" id="3058424"/>
    <lineage>
        <taxon>Bacteria</taxon>
        <taxon>Bacillati</taxon>
        <taxon>Bacillota</taxon>
        <taxon>Bacilli</taxon>
        <taxon>Bacillales</taxon>
        <taxon>Fictibacillaceae</taxon>
        <taxon>Fictibacillus</taxon>
    </lineage>
</organism>
<dbReference type="PANTHER" id="PTHR33508">
    <property type="entry name" value="UPF0056 MEMBRANE PROTEIN YHCE"/>
    <property type="match status" value="1"/>
</dbReference>
<keyword evidence="5 7" id="KW-1133">Transmembrane helix</keyword>
<sequence length="208" mass="22624">MLTLILKLTVSFFAVMNPIGNIPIFISLTSGYSRKEKHRTARKAAIISFIILTVFLLLGNLIFSFFGITIHAFRVAGGILIFGIAYNLLHAKTSKAQSLHHQEQKEAELKDDISITPLALPIIAGPGTIASVMAHTSSHSLKNLGSVFISYTLVLAATFIFFYYSASIIAKLGENGLNVISRLMGLILAVMAIQMIAEGAYGLFLHLK</sequence>
<evidence type="ECO:0000313" key="9">
    <source>
        <dbReference type="Proteomes" id="UP001168694"/>
    </source>
</evidence>
<evidence type="ECO:0000256" key="7">
    <source>
        <dbReference type="RuleBase" id="RU362048"/>
    </source>
</evidence>
<comment type="subcellular location">
    <subcellularLocation>
        <location evidence="1 7">Cell membrane</location>
        <topology evidence="1 7">Multi-pass membrane protein</topology>
    </subcellularLocation>
</comment>
<keyword evidence="3" id="KW-1003">Cell membrane</keyword>
<evidence type="ECO:0000256" key="4">
    <source>
        <dbReference type="ARBA" id="ARBA00022692"/>
    </source>
</evidence>
<evidence type="ECO:0000256" key="1">
    <source>
        <dbReference type="ARBA" id="ARBA00004651"/>
    </source>
</evidence>
<reference evidence="8" key="1">
    <citation type="submission" date="2023-06" db="EMBL/GenBank/DDBJ databases">
        <title>Draft Genome Sequences of Representative Paenibacillus Polymyxa, Bacillus cereus, Fictibacillus sp., and Brevibacillus agri Strains Isolated from Amazonian Dark Earth.</title>
        <authorList>
            <person name="Pellegrinetti T.A."/>
            <person name="Cunha I.C.M."/>
            <person name="Chaves M.G."/>
            <person name="Freitas A.S."/>
            <person name="Silva A.V.R."/>
            <person name="Tsai S.M."/>
            <person name="Mendes L.W."/>
        </authorList>
    </citation>
    <scope>NUCLEOTIDE SEQUENCE</scope>
    <source>
        <strain evidence="8">CENA-BCM004</strain>
    </source>
</reference>
<evidence type="ECO:0000256" key="2">
    <source>
        <dbReference type="ARBA" id="ARBA00009784"/>
    </source>
</evidence>
<dbReference type="Proteomes" id="UP001168694">
    <property type="component" value="Unassembled WGS sequence"/>
</dbReference>
<feature type="transmembrane region" description="Helical" evidence="7">
    <location>
        <begin position="143"/>
        <end position="164"/>
    </location>
</feature>
<keyword evidence="6 7" id="KW-0472">Membrane</keyword>
<dbReference type="RefSeq" id="WP_290401683.1">
    <property type="nucleotide sequence ID" value="NZ_JAUHLN010000006.1"/>
</dbReference>
<keyword evidence="4 7" id="KW-0812">Transmembrane</keyword>
<proteinExistence type="inferred from homology"/>
<dbReference type="EMBL" id="JAUHLN010000006">
    <property type="protein sequence ID" value="MDN4075572.1"/>
    <property type="molecule type" value="Genomic_DNA"/>
</dbReference>
<comment type="similarity">
    <text evidence="2 7">Belongs to the UPF0056 (MarC) family.</text>
</comment>
<comment type="caution">
    <text evidence="8">The sequence shown here is derived from an EMBL/GenBank/DDBJ whole genome shotgun (WGS) entry which is preliminary data.</text>
</comment>
<dbReference type="NCBIfam" id="TIGR00427">
    <property type="entry name" value="NAAT family transporter"/>
    <property type="match status" value="1"/>
</dbReference>
<evidence type="ECO:0000256" key="3">
    <source>
        <dbReference type="ARBA" id="ARBA00022475"/>
    </source>
</evidence>
<dbReference type="Pfam" id="PF01914">
    <property type="entry name" value="MarC"/>
    <property type="match status" value="1"/>
</dbReference>
<evidence type="ECO:0000313" key="8">
    <source>
        <dbReference type="EMBL" id="MDN4075572.1"/>
    </source>
</evidence>
<name>A0ABT8ECB4_9BACL</name>
<feature type="transmembrane region" description="Helical" evidence="7">
    <location>
        <begin position="72"/>
        <end position="89"/>
    </location>
</feature>
<comment type="caution">
    <text evidence="7">Lacks conserved residue(s) required for the propagation of feature annotation.</text>
</comment>
<gene>
    <name evidence="8" type="ORF">QYF49_21665</name>
</gene>
<feature type="transmembrane region" description="Helical" evidence="7">
    <location>
        <begin position="184"/>
        <end position="205"/>
    </location>
</feature>
<protein>
    <recommendedName>
        <fullName evidence="7">UPF0056 membrane protein</fullName>
    </recommendedName>
</protein>
<evidence type="ECO:0000256" key="6">
    <source>
        <dbReference type="ARBA" id="ARBA00023136"/>
    </source>
</evidence>
<keyword evidence="9" id="KW-1185">Reference proteome</keyword>
<feature type="transmembrane region" description="Helical" evidence="7">
    <location>
        <begin position="44"/>
        <end position="66"/>
    </location>
</feature>
<accession>A0ABT8ECB4</accession>
<dbReference type="PANTHER" id="PTHR33508:SF1">
    <property type="entry name" value="UPF0056 MEMBRANE PROTEIN YHCE"/>
    <property type="match status" value="1"/>
</dbReference>
<evidence type="ECO:0000256" key="5">
    <source>
        <dbReference type="ARBA" id="ARBA00022989"/>
    </source>
</evidence>
<dbReference type="InterPro" id="IPR002771">
    <property type="entry name" value="Multi_antbiot-R_MarC"/>
</dbReference>
<feature type="transmembrane region" description="Helical" evidence="7">
    <location>
        <begin position="12"/>
        <end position="32"/>
    </location>
</feature>